<gene>
    <name evidence="10" type="ORF">SAMN02745158_01541</name>
</gene>
<evidence type="ECO:0000313" key="10">
    <source>
        <dbReference type="EMBL" id="SHE78799.1"/>
    </source>
</evidence>
<evidence type="ECO:0000256" key="7">
    <source>
        <dbReference type="ARBA" id="ARBA00023136"/>
    </source>
</evidence>
<proteinExistence type="predicted"/>
<keyword evidence="6 9" id="KW-1133">Transmembrane helix</keyword>
<dbReference type="AlphaFoldDB" id="A0A1M4WC34"/>
<feature type="transmembrane region" description="Helical" evidence="9">
    <location>
        <begin position="71"/>
        <end position="88"/>
    </location>
</feature>
<evidence type="ECO:0000256" key="4">
    <source>
        <dbReference type="ARBA" id="ARBA00022519"/>
    </source>
</evidence>
<dbReference type="OrthoDB" id="9815820at2"/>
<dbReference type="RefSeq" id="WP_072850551.1">
    <property type="nucleotide sequence ID" value="NZ_FQVI01000006.1"/>
</dbReference>
<evidence type="ECO:0000256" key="2">
    <source>
        <dbReference type="ARBA" id="ARBA00022448"/>
    </source>
</evidence>
<feature type="transmembrane region" description="Helical" evidence="9">
    <location>
        <begin position="217"/>
        <end position="235"/>
    </location>
</feature>
<dbReference type="InterPro" id="IPR001851">
    <property type="entry name" value="ABC_transp_permease"/>
</dbReference>
<dbReference type="Proteomes" id="UP000184245">
    <property type="component" value="Unassembled WGS sequence"/>
</dbReference>
<comment type="subcellular location">
    <subcellularLocation>
        <location evidence="1">Cell membrane</location>
        <topology evidence="1">Multi-pass membrane protein</topology>
    </subcellularLocation>
</comment>
<feature type="transmembrane region" description="Helical" evidence="9">
    <location>
        <begin position="43"/>
        <end position="64"/>
    </location>
</feature>
<evidence type="ECO:0000256" key="3">
    <source>
        <dbReference type="ARBA" id="ARBA00022475"/>
    </source>
</evidence>
<dbReference type="GO" id="GO:0022857">
    <property type="term" value="F:transmembrane transporter activity"/>
    <property type="evidence" value="ECO:0007669"/>
    <property type="project" value="InterPro"/>
</dbReference>
<dbReference type="GO" id="GO:0005886">
    <property type="term" value="C:plasma membrane"/>
    <property type="evidence" value="ECO:0007669"/>
    <property type="project" value="UniProtKB-SubCell"/>
</dbReference>
<dbReference type="CDD" id="cd06579">
    <property type="entry name" value="TM_PBP1_transp_AraH_like"/>
    <property type="match status" value="1"/>
</dbReference>
<feature type="transmembrane region" description="Helical" evidence="9">
    <location>
        <begin position="124"/>
        <end position="148"/>
    </location>
</feature>
<evidence type="ECO:0000313" key="11">
    <source>
        <dbReference type="Proteomes" id="UP000184245"/>
    </source>
</evidence>
<feature type="transmembrane region" description="Helical" evidence="9">
    <location>
        <begin position="271"/>
        <end position="290"/>
    </location>
</feature>
<evidence type="ECO:0000256" key="6">
    <source>
        <dbReference type="ARBA" id="ARBA00022989"/>
    </source>
</evidence>
<keyword evidence="11" id="KW-1185">Reference proteome</keyword>
<keyword evidence="3" id="KW-1003">Cell membrane</keyword>
<dbReference type="EMBL" id="FQVI01000006">
    <property type="protein sequence ID" value="SHE78799.1"/>
    <property type="molecule type" value="Genomic_DNA"/>
</dbReference>
<evidence type="ECO:0000256" key="8">
    <source>
        <dbReference type="ARBA" id="ARBA00039381"/>
    </source>
</evidence>
<accession>A0A1M4WC34</accession>
<feature type="transmembrane region" description="Helical" evidence="9">
    <location>
        <begin position="168"/>
        <end position="186"/>
    </location>
</feature>
<evidence type="ECO:0000256" key="9">
    <source>
        <dbReference type="SAM" id="Phobius"/>
    </source>
</evidence>
<protein>
    <recommendedName>
        <fullName evidence="8">Autoinducer 2 import system permease protein LsrD</fullName>
    </recommendedName>
</protein>
<feature type="transmembrane region" description="Helical" evidence="9">
    <location>
        <begin position="94"/>
        <end position="117"/>
    </location>
</feature>
<keyword evidence="4" id="KW-0997">Cell inner membrane</keyword>
<dbReference type="Pfam" id="PF02653">
    <property type="entry name" value="BPD_transp_2"/>
    <property type="match status" value="1"/>
</dbReference>
<keyword evidence="5 9" id="KW-0812">Transmembrane</keyword>
<feature type="transmembrane region" description="Helical" evidence="9">
    <location>
        <begin position="296"/>
        <end position="315"/>
    </location>
</feature>
<keyword evidence="7 9" id="KW-0472">Membrane</keyword>
<reference evidence="10 11" key="1">
    <citation type="submission" date="2016-11" db="EMBL/GenBank/DDBJ databases">
        <authorList>
            <person name="Jaros S."/>
            <person name="Januszkiewicz K."/>
            <person name="Wedrychowicz H."/>
        </authorList>
    </citation>
    <scope>NUCLEOTIDE SEQUENCE [LARGE SCALE GENOMIC DNA]</scope>
    <source>
        <strain evidence="10 11">DSM 17459</strain>
    </source>
</reference>
<evidence type="ECO:0000256" key="5">
    <source>
        <dbReference type="ARBA" id="ARBA00022692"/>
    </source>
</evidence>
<name>A0A1M4WC34_9CLOT</name>
<sequence>MKKERSLKINGDMLNKYILVALLIIELVVFSMLSDYFLTMKNIFAIGLNISVLGIVSIGQTLCILTSDFDLSVGNAAAFTGIMLGVFFEKMGMNYVLAFILAIGVAALVGLVNGLLITKLNINAFITTMATNFMLGGLVLLVSGGQAILSSKPAFGAIGRTTFTGLKIPLAMVIFIVLYLIFSWFLKNTVLGRYIYCVGGNAESAKIAGINIHKVKIITYVLSGALAGFAGIVLASRMNAAQISVGSTYGMESIAGTVLGGTVLSGGKGKMLGTFMGVLVTGILSNGLTMLGLNQAWRDIATGLLLVFAIIMQNVTGKIKR</sequence>
<evidence type="ECO:0000256" key="1">
    <source>
        <dbReference type="ARBA" id="ARBA00004651"/>
    </source>
</evidence>
<organism evidence="10 11">
    <name type="scientific">Lactonifactor longoviformis DSM 17459</name>
    <dbReference type="NCBI Taxonomy" id="1122155"/>
    <lineage>
        <taxon>Bacteria</taxon>
        <taxon>Bacillati</taxon>
        <taxon>Bacillota</taxon>
        <taxon>Clostridia</taxon>
        <taxon>Eubacteriales</taxon>
        <taxon>Clostridiaceae</taxon>
        <taxon>Lactonifactor</taxon>
    </lineage>
</organism>
<keyword evidence="2" id="KW-0813">Transport</keyword>
<dbReference type="PANTHER" id="PTHR32196">
    <property type="entry name" value="ABC TRANSPORTER PERMEASE PROTEIN YPHD-RELATED-RELATED"/>
    <property type="match status" value="1"/>
</dbReference>
<dbReference type="PANTHER" id="PTHR32196:SF71">
    <property type="entry name" value="AUTOINDUCER 2 IMPORT SYSTEM PERMEASE PROTEIN LSRD"/>
    <property type="match status" value="1"/>
</dbReference>
<dbReference type="STRING" id="1122155.SAMN02745158_01541"/>
<feature type="transmembrane region" description="Helical" evidence="9">
    <location>
        <begin position="16"/>
        <end position="37"/>
    </location>
</feature>